<dbReference type="InterPro" id="IPR007337">
    <property type="entry name" value="RelB/DinJ"/>
</dbReference>
<dbReference type="GO" id="GO:0006351">
    <property type="term" value="P:DNA-templated transcription"/>
    <property type="evidence" value="ECO:0007669"/>
    <property type="project" value="TreeGrafter"/>
</dbReference>
<dbReference type="PANTHER" id="PTHR38781">
    <property type="entry name" value="ANTITOXIN DINJ-RELATED"/>
    <property type="match status" value="1"/>
</dbReference>
<dbReference type="Pfam" id="PF04221">
    <property type="entry name" value="RelB"/>
    <property type="match status" value="1"/>
</dbReference>
<sequence>MASTNFNIRLEQSLKDRAFPVIESYGLTPAQAFKLFLNQVAETNTLPLSFDYRKNRLTPQAEARLRQSAEEMADGSFTESSFEEWIGQSKDA</sequence>
<evidence type="ECO:0000256" key="1">
    <source>
        <dbReference type="ARBA" id="ARBA00010562"/>
    </source>
</evidence>
<dbReference type="OrthoDB" id="8613542at2"/>
<protein>
    <submittedName>
        <fullName evidence="3">Translation repressor RelB</fullName>
    </submittedName>
</protein>
<evidence type="ECO:0000313" key="3">
    <source>
        <dbReference type="EMBL" id="ASK27508.1"/>
    </source>
</evidence>
<evidence type="ECO:0000256" key="2">
    <source>
        <dbReference type="ARBA" id="ARBA00022649"/>
    </source>
</evidence>
<comment type="similarity">
    <text evidence="1">Belongs to the RelB/DinJ antitoxin family.</text>
</comment>
<name>A0A220S2B7_9NEIS</name>
<dbReference type="NCBIfam" id="TIGR02384">
    <property type="entry name" value="RelB_DinJ"/>
    <property type="match status" value="1"/>
</dbReference>
<accession>A0A220S2B7</accession>
<dbReference type="KEGG" id="nei:BG910_06900"/>
<reference evidence="3 4" key="1">
    <citation type="submission" date="2017-06" db="EMBL/GenBank/DDBJ databases">
        <title>Neisseria chenwenguii sp. nov., isolated from the intestinal contents of Tibetan Plateau Pika in Yushu, Qinghai Province, China.</title>
        <authorList>
            <person name="Zhang G."/>
        </authorList>
    </citation>
    <scope>NUCLEOTIDE SEQUENCE [LARGE SCALE GENOMIC DNA]</scope>
    <source>
        <strain evidence="3 4">10023</strain>
    </source>
</reference>
<organism evidence="3 4">
    <name type="scientific">Neisseria chenwenguii</name>
    <dbReference type="NCBI Taxonomy" id="1853278"/>
    <lineage>
        <taxon>Bacteria</taxon>
        <taxon>Pseudomonadati</taxon>
        <taxon>Pseudomonadota</taxon>
        <taxon>Betaproteobacteria</taxon>
        <taxon>Neisseriales</taxon>
        <taxon>Neisseriaceae</taxon>
        <taxon>Neisseria</taxon>
    </lineage>
</organism>
<dbReference type="Proteomes" id="UP000198238">
    <property type="component" value="Chromosome"/>
</dbReference>
<evidence type="ECO:0000313" key="4">
    <source>
        <dbReference type="Proteomes" id="UP000198238"/>
    </source>
</evidence>
<keyword evidence="4" id="KW-1185">Reference proteome</keyword>
<keyword evidence="2" id="KW-1277">Toxin-antitoxin system</keyword>
<dbReference type="RefSeq" id="WP_089036209.1">
    <property type="nucleotide sequence ID" value="NZ_CP022278.1"/>
</dbReference>
<proteinExistence type="inferred from homology"/>
<dbReference type="GO" id="GO:0006355">
    <property type="term" value="P:regulation of DNA-templated transcription"/>
    <property type="evidence" value="ECO:0007669"/>
    <property type="project" value="InterPro"/>
</dbReference>
<dbReference type="InterPro" id="IPR013321">
    <property type="entry name" value="Arc_rbn_hlx_hlx"/>
</dbReference>
<gene>
    <name evidence="3" type="ORF">BG910_06900</name>
</gene>
<dbReference type="PANTHER" id="PTHR38781:SF1">
    <property type="entry name" value="ANTITOXIN DINJ-RELATED"/>
    <property type="match status" value="1"/>
</dbReference>
<dbReference type="Gene3D" id="1.10.1220.10">
    <property type="entry name" value="Met repressor-like"/>
    <property type="match status" value="1"/>
</dbReference>
<dbReference type="EMBL" id="CP022278">
    <property type="protein sequence ID" value="ASK27508.1"/>
    <property type="molecule type" value="Genomic_DNA"/>
</dbReference>
<dbReference type="AlphaFoldDB" id="A0A220S2B7"/>